<accession>C4Z8L6</accession>
<proteinExistence type="predicted"/>
<reference evidence="1 2" key="1">
    <citation type="journal article" date="2009" name="Proc. Natl. Acad. Sci. U.S.A.">
        <title>Characterizing a model human gut microbiota composed of members of its two dominant bacterial phyla.</title>
        <authorList>
            <person name="Mahowald M.A."/>
            <person name="Rey F.E."/>
            <person name="Seedorf H."/>
            <person name="Turnbaugh P.J."/>
            <person name="Fulton R.S."/>
            <person name="Wollam A."/>
            <person name="Shah N."/>
            <person name="Wang C."/>
            <person name="Magrini V."/>
            <person name="Wilson R.K."/>
            <person name="Cantarel B.L."/>
            <person name="Coutinho P.M."/>
            <person name="Henrissat B."/>
            <person name="Crock L.W."/>
            <person name="Russell A."/>
            <person name="Verberkmoes N.C."/>
            <person name="Hettich R.L."/>
            <person name="Gordon J.I."/>
        </authorList>
    </citation>
    <scope>NUCLEOTIDE SEQUENCE [LARGE SCALE GENOMIC DNA]</scope>
    <source>
        <strain evidence="2">ATCC 33656 / DSM 3377 / JCM 17463 / KCTC 5835 / LMG 30912 / VPI 0990</strain>
    </source>
</reference>
<name>C4Z8L6_AGARV</name>
<dbReference type="HOGENOM" id="CLU_3079990_0_0_9"/>
<dbReference type="KEGG" id="ere:EUBREC_3115"/>
<evidence type="ECO:0000313" key="2">
    <source>
        <dbReference type="Proteomes" id="UP000001477"/>
    </source>
</evidence>
<protein>
    <submittedName>
        <fullName evidence="1">Uncharacterized protein</fullName>
    </submittedName>
</protein>
<dbReference type="AlphaFoldDB" id="C4Z8L6"/>
<sequence length="52" mass="6205">MLGDELKNKERLKLESLFKVVFKLNEAKLNINFLSVMRTFNQVIYQENNTNE</sequence>
<dbReference type="EMBL" id="CP001107">
    <property type="protein sequence ID" value="ACR76843.1"/>
    <property type="molecule type" value="Genomic_DNA"/>
</dbReference>
<organism evidence="1 2">
    <name type="scientific">Agathobacter rectalis (strain ATCC 33656 / DSM 3377 / JCM 17463 / KCTC 5835 / VPI 0990)</name>
    <name type="common">Eubacterium rectale</name>
    <dbReference type="NCBI Taxonomy" id="515619"/>
    <lineage>
        <taxon>Bacteria</taxon>
        <taxon>Bacillati</taxon>
        <taxon>Bacillota</taxon>
        <taxon>Clostridia</taxon>
        <taxon>Lachnospirales</taxon>
        <taxon>Lachnospiraceae</taxon>
        <taxon>Agathobacter</taxon>
    </lineage>
</organism>
<dbReference type="Proteomes" id="UP000001477">
    <property type="component" value="Chromosome"/>
</dbReference>
<dbReference type="STRING" id="515619.EUBREC_3115"/>
<gene>
    <name evidence="1" type="ordered locus">EUBREC_3115</name>
</gene>
<dbReference type="PaxDb" id="515619-EUBREC_3115"/>
<evidence type="ECO:0000313" key="1">
    <source>
        <dbReference type="EMBL" id="ACR76843.1"/>
    </source>
</evidence>